<keyword evidence="1" id="KW-0812">Transmembrane</keyword>
<reference evidence="2 3" key="1">
    <citation type="submission" date="2019-11" db="EMBL/GenBank/DDBJ databases">
        <title>Isolation of a new High Light Tolerant Cyanobacteria.</title>
        <authorList>
            <person name="Dobson Z."/>
            <person name="Vaughn N."/>
            <person name="Vaughn M."/>
            <person name="Fromme P."/>
            <person name="Mazor Y."/>
        </authorList>
    </citation>
    <scope>NUCLEOTIDE SEQUENCE [LARGE SCALE GENOMIC DNA]</scope>
    <source>
        <strain evidence="2 3">0216</strain>
    </source>
</reference>
<feature type="transmembrane region" description="Helical" evidence="1">
    <location>
        <begin position="129"/>
        <end position="146"/>
    </location>
</feature>
<comment type="caution">
    <text evidence="2">The sequence shown here is derived from an EMBL/GenBank/DDBJ whole genome shotgun (WGS) entry which is preliminary data.</text>
</comment>
<dbReference type="AlphaFoldDB" id="A0A844GQ05"/>
<dbReference type="Proteomes" id="UP000437131">
    <property type="component" value="Unassembled WGS sequence"/>
</dbReference>
<dbReference type="EMBL" id="WMIA01000001">
    <property type="protein sequence ID" value="MTF37643.1"/>
    <property type="molecule type" value="Genomic_DNA"/>
</dbReference>
<gene>
    <name evidence="2" type="ORF">GGC33_01680</name>
</gene>
<keyword evidence="1" id="KW-1133">Transmembrane helix</keyword>
<evidence type="ECO:0000313" key="3">
    <source>
        <dbReference type="Proteomes" id="UP000437131"/>
    </source>
</evidence>
<keyword evidence="1" id="KW-0472">Membrane</keyword>
<proteinExistence type="predicted"/>
<sequence length="176" mass="20348">MEGNHKYLHYQDLKEYYHCLKIIDDQINQLSSAKQDLYWCESKLQEAQELVKPFGFTNQSINNLPQVNFYSKRIEREKVQNILQSITKNGEEILKNEQFIIIFNERINSYVLSKPTLAEKLKQLTTEKLLLQIGIVIYSIVYVIVIAGLLYIAVYVLLFIFALGVLGAILSGASKR</sequence>
<accession>A0A844GQ05</accession>
<evidence type="ECO:0000256" key="1">
    <source>
        <dbReference type="SAM" id="Phobius"/>
    </source>
</evidence>
<name>A0A844GQ05_9CHRO</name>
<evidence type="ECO:0000313" key="2">
    <source>
        <dbReference type="EMBL" id="MTF37643.1"/>
    </source>
</evidence>
<dbReference type="RefSeq" id="WP_155082510.1">
    <property type="nucleotide sequence ID" value="NZ_WMIA01000001.1"/>
</dbReference>
<organism evidence="2 3">
    <name type="scientific">Cyanobacterium aponinum 0216</name>
    <dbReference type="NCBI Taxonomy" id="2676140"/>
    <lineage>
        <taxon>Bacteria</taxon>
        <taxon>Bacillati</taxon>
        <taxon>Cyanobacteriota</taxon>
        <taxon>Cyanophyceae</taxon>
        <taxon>Oscillatoriophycideae</taxon>
        <taxon>Chroococcales</taxon>
        <taxon>Geminocystaceae</taxon>
        <taxon>Cyanobacterium</taxon>
    </lineage>
</organism>
<feature type="transmembrane region" description="Helical" evidence="1">
    <location>
        <begin position="152"/>
        <end position="173"/>
    </location>
</feature>
<protein>
    <submittedName>
        <fullName evidence="2">Uncharacterized protein</fullName>
    </submittedName>
</protein>